<evidence type="ECO:0000313" key="2">
    <source>
        <dbReference type="EMBL" id="CEG20925.1"/>
    </source>
</evidence>
<name>A0A098EGL9_ANAPH</name>
<evidence type="ECO:0000313" key="3">
    <source>
        <dbReference type="Proteomes" id="UP000055047"/>
    </source>
</evidence>
<gene>
    <name evidence="2" type="ORF">ANAPHAGO_00298</name>
</gene>
<sequence>MHEIFGFILKYLKEDGLTYPIDHVCSMAAMFKLMFVLLFILHLGVYSAGKAVPINGDILVFKILSSASAML</sequence>
<dbReference type="AlphaFoldDB" id="A0A098EGL9"/>
<dbReference type="Proteomes" id="UP000055047">
    <property type="component" value="Unassembled WGS sequence"/>
</dbReference>
<keyword evidence="1" id="KW-0472">Membrane</keyword>
<evidence type="ECO:0000256" key="1">
    <source>
        <dbReference type="SAM" id="Phobius"/>
    </source>
</evidence>
<dbReference type="EMBL" id="CCXQ01000126">
    <property type="protein sequence ID" value="CEG20925.1"/>
    <property type="molecule type" value="Genomic_DNA"/>
</dbReference>
<keyword evidence="1" id="KW-1133">Transmembrane helix</keyword>
<protein>
    <submittedName>
        <fullName evidence="2">Uncharacterized protein</fullName>
    </submittedName>
</protein>
<proteinExistence type="predicted"/>
<keyword evidence="1" id="KW-0812">Transmembrane</keyword>
<feature type="transmembrane region" description="Helical" evidence="1">
    <location>
        <begin position="20"/>
        <end position="41"/>
    </location>
</feature>
<organism evidence="2 3">
    <name type="scientific">Anaplasma phagocytophilum</name>
    <name type="common">Ehrlichia phagocytophila</name>
    <dbReference type="NCBI Taxonomy" id="948"/>
    <lineage>
        <taxon>Bacteria</taxon>
        <taxon>Pseudomonadati</taxon>
        <taxon>Pseudomonadota</taxon>
        <taxon>Alphaproteobacteria</taxon>
        <taxon>Rickettsiales</taxon>
        <taxon>Anaplasmataceae</taxon>
        <taxon>Anaplasma</taxon>
        <taxon>phagocytophilum group</taxon>
    </lineage>
</organism>
<reference evidence="2 3" key="1">
    <citation type="submission" date="2014-09" db="EMBL/GenBank/DDBJ databases">
        <authorList>
            <person name="Loux Valentin"/>
            <person name="Dugat Thibaut"/>
        </authorList>
    </citation>
    <scope>NUCLEOTIDE SEQUENCE [LARGE SCALE GENOMIC DNA]</scope>
    <source>
        <strain evidence="2 3">BOV-10_179</strain>
    </source>
</reference>
<accession>A0A098EGL9</accession>